<dbReference type="Gene3D" id="3.90.1840.10">
    <property type="entry name" value="Major capsid protein"/>
    <property type="match status" value="1"/>
</dbReference>
<feature type="domain" description="Major coat protein L-A virus" evidence="1">
    <location>
        <begin position="106"/>
        <end position="319"/>
    </location>
</feature>
<name>A0AAV1CTX2_OLDCO</name>
<keyword evidence="3" id="KW-1185">Reference proteome</keyword>
<proteinExistence type="predicted"/>
<dbReference type="InterPro" id="IPR036332">
    <property type="entry name" value="Major_coat_LA-virus_sf"/>
</dbReference>
<dbReference type="InterPro" id="IPR015302">
    <property type="entry name" value="Major_coat_LA-virus"/>
</dbReference>
<reference evidence="2" key="1">
    <citation type="submission" date="2023-03" db="EMBL/GenBank/DDBJ databases">
        <authorList>
            <person name="Julca I."/>
        </authorList>
    </citation>
    <scope>NUCLEOTIDE SEQUENCE</scope>
</reference>
<accession>A0AAV1CTX2</accession>
<evidence type="ECO:0000313" key="3">
    <source>
        <dbReference type="Proteomes" id="UP001161247"/>
    </source>
</evidence>
<dbReference type="Proteomes" id="UP001161247">
    <property type="component" value="Chromosome 3"/>
</dbReference>
<sequence>MDAFVKSFFPEFDSPGMEFLPLQNNHIGFAYAQCHLKVFDQFVPRLRNFFATQPMTTLGLFEASIHSCPSSLDGLSKNYLTPGGGAINLPALFNHGGASGGLGHGYPVYDDGYLQVDRNQWWPETYPAGDAWSVNEWPFNYQEEASSDSVSASLPAYERLTDFPAKPYSAVDLRGLTSDEARFVLLMTGEWRRRTRARLDFALPRLIDNLYYRSDVAVPVFAADHPQTPAPPSWQMAWAALTKYVTLNRVFGHFSTALYLVTGAMYQMLPVTVEGQIWLSFKWKMSLPAFASVRGRFTCFNEEEAAFGNQRAFDEWGYISNRLHRREWGFEVHAEV</sequence>
<evidence type="ECO:0000313" key="2">
    <source>
        <dbReference type="EMBL" id="CAI9098887.1"/>
    </source>
</evidence>
<evidence type="ECO:0000259" key="1">
    <source>
        <dbReference type="Pfam" id="PF09220"/>
    </source>
</evidence>
<gene>
    <name evidence="2" type="ORF">OLC1_LOCUS8998</name>
</gene>
<organism evidence="2 3">
    <name type="scientific">Oldenlandia corymbosa var. corymbosa</name>
    <dbReference type="NCBI Taxonomy" id="529605"/>
    <lineage>
        <taxon>Eukaryota</taxon>
        <taxon>Viridiplantae</taxon>
        <taxon>Streptophyta</taxon>
        <taxon>Embryophyta</taxon>
        <taxon>Tracheophyta</taxon>
        <taxon>Spermatophyta</taxon>
        <taxon>Magnoliopsida</taxon>
        <taxon>eudicotyledons</taxon>
        <taxon>Gunneridae</taxon>
        <taxon>Pentapetalae</taxon>
        <taxon>asterids</taxon>
        <taxon>lamiids</taxon>
        <taxon>Gentianales</taxon>
        <taxon>Rubiaceae</taxon>
        <taxon>Rubioideae</taxon>
        <taxon>Spermacoceae</taxon>
        <taxon>Hedyotis-Oldenlandia complex</taxon>
        <taxon>Oldenlandia</taxon>
    </lineage>
</organism>
<dbReference type="SUPFAM" id="SSF82856">
    <property type="entry name" value="L-A virus major coat protein"/>
    <property type="match status" value="1"/>
</dbReference>
<dbReference type="AlphaFoldDB" id="A0AAV1CTX2"/>
<dbReference type="Pfam" id="PF09220">
    <property type="entry name" value="LA-virus_coat"/>
    <property type="match status" value="1"/>
</dbReference>
<protein>
    <submittedName>
        <fullName evidence="2">OLC1v1035615C1</fullName>
    </submittedName>
</protein>
<dbReference type="EMBL" id="OX459120">
    <property type="protein sequence ID" value="CAI9098887.1"/>
    <property type="molecule type" value="Genomic_DNA"/>
</dbReference>